<evidence type="ECO:0000313" key="3">
    <source>
        <dbReference type="Proteomes" id="UP001162162"/>
    </source>
</evidence>
<dbReference type="PROSITE" id="PS50106">
    <property type="entry name" value="PDZ"/>
    <property type="match status" value="1"/>
</dbReference>
<protein>
    <recommendedName>
        <fullName evidence="1">PDZ domain-containing protein</fullName>
    </recommendedName>
</protein>
<dbReference type="PANTHER" id="PTHR46900:SF2">
    <property type="entry name" value="TYROSINE-PROTEIN PHOSPHATASE NON-RECEPTOR TYPE 13"/>
    <property type="match status" value="1"/>
</dbReference>
<proteinExistence type="predicted"/>
<dbReference type="InterPro" id="IPR052074">
    <property type="entry name" value="NonRcpt_TyrProt_Phosphatase"/>
</dbReference>
<organism evidence="2 3">
    <name type="scientific">Aromia moschata</name>
    <dbReference type="NCBI Taxonomy" id="1265417"/>
    <lineage>
        <taxon>Eukaryota</taxon>
        <taxon>Metazoa</taxon>
        <taxon>Ecdysozoa</taxon>
        <taxon>Arthropoda</taxon>
        <taxon>Hexapoda</taxon>
        <taxon>Insecta</taxon>
        <taxon>Pterygota</taxon>
        <taxon>Neoptera</taxon>
        <taxon>Endopterygota</taxon>
        <taxon>Coleoptera</taxon>
        <taxon>Polyphaga</taxon>
        <taxon>Cucujiformia</taxon>
        <taxon>Chrysomeloidea</taxon>
        <taxon>Cerambycidae</taxon>
        <taxon>Cerambycinae</taxon>
        <taxon>Callichromatini</taxon>
        <taxon>Aromia</taxon>
    </lineage>
</organism>
<dbReference type="Proteomes" id="UP001162162">
    <property type="component" value="Unassembled WGS sequence"/>
</dbReference>
<dbReference type="SUPFAM" id="SSF50156">
    <property type="entry name" value="PDZ domain-like"/>
    <property type="match status" value="1"/>
</dbReference>
<sequence>MRKFTPNFERTFLPSLKLFRTTIRRFFFQDFEITLKKIQGSLGFTLRKEDDSALGHYVRALVREPALTDGRIRAGDKIIAVNDVEISPMSHEQAVQFFTPML</sequence>
<dbReference type="AlphaFoldDB" id="A0AAV8ZE33"/>
<comment type="caution">
    <text evidence="2">The sequence shown here is derived from an EMBL/GenBank/DDBJ whole genome shotgun (WGS) entry which is preliminary data.</text>
</comment>
<accession>A0AAV8ZE33</accession>
<dbReference type="SMART" id="SM00228">
    <property type="entry name" value="PDZ"/>
    <property type="match status" value="1"/>
</dbReference>
<dbReference type="PANTHER" id="PTHR46900">
    <property type="entry name" value="TYROSINE-PROTEIN PHOSPHATASE NON-RECEPTOR TYPE 13"/>
    <property type="match status" value="1"/>
</dbReference>
<dbReference type="Gene3D" id="2.30.42.10">
    <property type="match status" value="1"/>
</dbReference>
<evidence type="ECO:0000259" key="1">
    <source>
        <dbReference type="PROSITE" id="PS50106"/>
    </source>
</evidence>
<keyword evidence="3" id="KW-1185">Reference proteome</keyword>
<dbReference type="EMBL" id="JAPWTK010000003">
    <property type="protein sequence ID" value="KAJ8962166.1"/>
    <property type="molecule type" value="Genomic_DNA"/>
</dbReference>
<dbReference type="InterPro" id="IPR001478">
    <property type="entry name" value="PDZ"/>
</dbReference>
<evidence type="ECO:0000313" key="2">
    <source>
        <dbReference type="EMBL" id="KAJ8962166.1"/>
    </source>
</evidence>
<dbReference type="InterPro" id="IPR036034">
    <property type="entry name" value="PDZ_sf"/>
</dbReference>
<gene>
    <name evidence="2" type="ORF">NQ318_018123</name>
</gene>
<reference evidence="2" key="1">
    <citation type="journal article" date="2023" name="Insect Mol. Biol.">
        <title>Genome sequencing provides insights into the evolution of gene families encoding plant cell wall-degrading enzymes in longhorned beetles.</title>
        <authorList>
            <person name="Shin N.R."/>
            <person name="Okamura Y."/>
            <person name="Kirsch R."/>
            <person name="Pauchet Y."/>
        </authorList>
    </citation>
    <scope>NUCLEOTIDE SEQUENCE</scope>
    <source>
        <strain evidence="2">AMC_N1</strain>
    </source>
</reference>
<feature type="domain" description="PDZ" evidence="1">
    <location>
        <begin position="32"/>
        <end position="102"/>
    </location>
</feature>
<name>A0AAV8ZE33_9CUCU</name>
<dbReference type="Pfam" id="PF00595">
    <property type="entry name" value="PDZ"/>
    <property type="match status" value="1"/>
</dbReference>